<dbReference type="Proteomes" id="UP000619293">
    <property type="component" value="Unassembled WGS sequence"/>
</dbReference>
<sequence>MSVPSDTIATTPTRANQDRRWVVTATAFQAPRYPTAIGVWGALREYTDRNYALRSKGCATQGRYKVSGSHLVSSGYVLLAGYLPRRDVGSGQPGQRPDSGTFDAPGCG</sequence>
<dbReference type="AlphaFoldDB" id="A0A8J3K1Q9"/>
<evidence type="ECO:0000256" key="1">
    <source>
        <dbReference type="SAM" id="MobiDB-lite"/>
    </source>
</evidence>
<reference evidence="2 3" key="1">
    <citation type="submission" date="2021-01" db="EMBL/GenBank/DDBJ databases">
        <title>Whole genome shotgun sequence of Catellatospora chokoriensis NBRC 107358.</title>
        <authorList>
            <person name="Komaki H."/>
            <person name="Tamura T."/>
        </authorList>
    </citation>
    <scope>NUCLEOTIDE SEQUENCE [LARGE SCALE GENOMIC DNA]</scope>
    <source>
        <strain evidence="2 3">NBRC 107358</strain>
    </source>
</reference>
<feature type="region of interest" description="Disordered" evidence="1">
    <location>
        <begin position="87"/>
        <end position="108"/>
    </location>
</feature>
<comment type="caution">
    <text evidence="2">The sequence shown here is derived from an EMBL/GenBank/DDBJ whole genome shotgun (WGS) entry which is preliminary data.</text>
</comment>
<evidence type="ECO:0000313" key="2">
    <source>
        <dbReference type="EMBL" id="GIF88818.1"/>
    </source>
</evidence>
<accession>A0A8J3K1Q9</accession>
<organism evidence="2 3">
    <name type="scientific">Catellatospora chokoriensis</name>
    <dbReference type="NCBI Taxonomy" id="310353"/>
    <lineage>
        <taxon>Bacteria</taxon>
        <taxon>Bacillati</taxon>
        <taxon>Actinomycetota</taxon>
        <taxon>Actinomycetes</taxon>
        <taxon>Micromonosporales</taxon>
        <taxon>Micromonosporaceae</taxon>
        <taxon>Catellatospora</taxon>
    </lineage>
</organism>
<name>A0A8J3K1Q9_9ACTN</name>
<keyword evidence="3" id="KW-1185">Reference proteome</keyword>
<proteinExistence type="predicted"/>
<dbReference type="EMBL" id="BONG01000010">
    <property type="protein sequence ID" value="GIF88818.1"/>
    <property type="molecule type" value="Genomic_DNA"/>
</dbReference>
<evidence type="ECO:0000313" key="3">
    <source>
        <dbReference type="Proteomes" id="UP000619293"/>
    </source>
</evidence>
<protein>
    <submittedName>
        <fullName evidence="2">Uncharacterized protein</fullName>
    </submittedName>
</protein>
<gene>
    <name evidence="2" type="ORF">Cch02nite_22620</name>
</gene>